<dbReference type="PROSITE" id="PS51375">
    <property type="entry name" value="PPR"/>
    <property type="match status" value="5"/>
</dbReference>
<dbReference type="PANTHER" id="PTHR47926:SF453">
    <property type="entry name" value="PENTATRICOPEPTIDE REPEAT (PPR) SUPERFAMILY PROTEIN"/>
    <property type="match status" value="1"/>
</dbReference>
<dbReference type="NCBIfam" id="TIGR00756">
    <property type="entry name" value="PPR"/>
    <property type="match status" value="6"/>
</dbReference>
<feature type="repeat" description="PPR" evidence="2">
    <location>
        <begin position="292"/>
        <end position="326"/>
    </location>
</feature>
<accession>A0A2Z7DCY3</accession>
<dbReference type="Pfam" id="PF20431">
    <property type="entry name" value="E_motif"/>
    <property type="match status" value="1"/>
</dbReference>
<feature type="repeat" description="PPR" evidence="2">
    <location>
        <begin position="257"/>
        <end position="291"/>
    </location>
</feature>
<keyword evidence="1" id="KW-0677">Repeat</keyword>
<dbReference type="InterPro" id="IPR046848">
    <property type="entry name" value="E_motif"/>
</dbReference>
<feature type="repeat" description="PPR" evidence="2">
    <location>
        <begin position="393"/>
        <end position="427"/>
    </location>
</feature>
<proteinExistence type="predicted"/>
<keyword evidence="4" id="KW-1185">Reference proteome</keyword>
<evidence type="ECO:0000256" key="2">
    <source>
        <dbReference type="PROSITE-ProRule" id="PRU00708"/>
    </source>
</evidence>
<dbReference type="GO" id="GO:0009451">
    <property type="term" value="P:RNA modification"/>
    <property type="evidence" value="ECO:0007669"/>
    <property type="project" value="InterPro"/>
</dbReference>
<dbReference type="InterPro" id="IPR046960">
    <property type="entry name" value="PPR_At4g14850-like_plant"/>
</dbReference>
<organism evidence="3 4">
    <name type="scientific">Dorcoceras hygrometricum</name>
    <dbReference type="NCBI Taxonomy" id="472368"/>
    <lineage>
        <taxon>Eukaryota</taxon>
        <taxon>Viridiplantae</taxon>
        <taxon>Streptophyta</taxon>
        <taxon>Embryophyta</taxon>
        <taxon>Tracheophyta</taxon>
        <taxon>Spermatophyta</taxon>
        <taxon>Magnoliopsida</taxon>
        <taxon>eudicotyledons</taxon>
        <taxon>Gunneridae</taxon>
        <taxon>Pentapetalae</taxon>
        <taxon>asterids</taxon>
        <taxon>lamiids</taxon>
        <taxon>Lamiales</taxon>
        <taxon>Gesneriaceae</taxon>
        <taxon>Didymocarpoideae</taxon>
        <taxon>Trichosporeae</taxon>
        <taxon>Loxocarpinae</taxon>
        <taxon>Dorcoceras</taxon>
    </lineage>
</organism>
<evidence type="ECO:0000313" key="4">
    <source>
        <dbReference type="Proteomes" id="UP000250235"/>
    </source>
</evidence>
<sequence>MCDDSIWCIQEDPSLRPNMKRVVHMLEEVTLKYYICVRNMKKLLLSQYNLFCHHFGLMLEQCMKSRTLKPCQQIHALMLTKPVDMNSFSLCSKLIGAYASCGDLDSSRSLFQESPNPNTFAFNWMILTLTFSGFHGEAIGYFSSLTKSRNPDIFHNEHTLSAVLKCCVGLLDLNLGRQVQGIICKTGFEMYALVCNALMDMYRKCGKMNSARNVFDRMSERDVVSWTNIICGYSDHGKMVEAVDLFQRMRLEGIKANEFTWNSIIAGHARIGDCDGAFRFFTRMREERFVPDLPTWNGMISGFVQSRKASEAMEAFHSMLVAEVKPDPVTVTGLLPACGMIGSVPVGREIHGMIYRMEIFVNVFVTSALIDMYSKCGSIKDAWNIFNTTYTKNAASWNAMIGCYGMHGMVDSAIKLFEKMQEEEIQANEVTLNAVLCACSHGGQVEKGVEFFTSMVSYNVTANHEHFACVVDLLCRFGRMEEAFYIVKQMPVLEGTNSVIGAFLNGCKIHGRSDLAEIISKHLGLEMRKPADFVTLSNIYASEGKWEGVQDVREVMKDNRVHKKPGFSSV</sequence>
<name>A0A2Z7DCY3_9LAMI</name>
<dbReference type="Proteomes" id="UP000250235">
    <property type="component" value="Unassembled WGS sequence"/>
</dbReference>
<dbReference type="FunFam" id="1.25.40.10:FF:000090">
    <property type="entry name" value="Pentatricopeptide repeat-containing protein, chloroplastic"/>
    <property type="match status" value="1"/>
</dbReference>
<dbReference type="GO" id="GO:0003723">
    <property type="term" value="F:RNA binding"/>
    <property type="evidence" value="ECO:0007669"/>
    <property type="project" value="InterPro"/>
</dbReference>
<dbReference type="Gene3D" id="1.25.40.10">
    <property type="entry name" value="Tetratricopeptide repeat domain"/>
    <property type="match status" value="5"/>
</dbReference>
<dbReference type="FunFam" id="1.25.40.10:FF:000344">
    <property type="entry name" value="Pentatricopeptide repeat-containing protein"/>
    <property type="match status" value="1"/>
</dbReference>
<dbReference type="AlphaFoldDB" id="A0A2Z7DCY3"/>
<dbReference type="InterPro" id="IPR011990">
    <property type="entry name" value="TPR-like_helical_dom_sf"/>
</dbReference>
<feature type="repeat" description="PPR" evidence="2">
    <location>
        <begin position="428"/>
        <end position="462"/>
    </location>
</feature>
<dbReference type="EMBL" id="KQ987874">
    <property type="protein sequence ID" value="KZV56676.1"/>
    <property type="molecule type" value="Genomic_DNA"/>
</dbReference>
<feature type="repeat" description="PPR" evidence="2">
    <location>
        <begin position="222"/>
        <end position="256"/>
    </location>
</feature>
<evidence type="ECO:0000313" key="3">
    <source>
        <dbReference type="EMBL" id="KZV56676.1"/>
    </source>
</evidence>
<dbReference type="InterPro" id="IPR002885">
    <property type="entry name" value="PPR_rpt"/>
</dbReference>
<dbReference type="PANTHER" id="PTHR47926">
    <property type="entry name" value="PENTATRICOPEPTIDE REPEAT-CONTAINING PROTEIN"/>
    <property type="match status" value="1"/>
</dbReference>
<dbReference type="OrthoDB" id="185373at2759"/>
<evidence type="ECO:0000256" key="1">
    <source>
        <dbReference type="ARBA" id="ARBA00022737"/>
    </source>
</evidence>
<reference evidence="3 4" key="1">
    <citation type="journal article" date="2015" name="Proc. Natl. Acad. Sci. U.S.A.">
        <title>The resurrection genome of Boea hygrometrica: A blueprint for survival of dehydration.</title>
        <authorList>
            <person name="Xiao L."/>
            <person name="Yang G."/>
            <person name="Zhang L."/>
            <person name="Yang X."/>
            <person name="Zhao S."/>
            <person name="Ji Z."/>
            <person name="Zhou Q."/>
            <person name="Hu M."/>
            <person name="Wang Y."/>
            <person name="Chen M."/>
            <person name="Xu Y."/>
            <person name="Jin H."/>
            <person name="Xiao X."/>
            <person name="Hu G."/>
            <person name="Bao F."/>
            <person name="Hu Y."/>
            <person name="Wan P."/>
            <person name="Li L."/>
            <person name="Deng X."/>
            <person name="Kuang T."/>
            <person name="Xiang C."/>
            <person name="Zhu J.K."/>
            <person name="Oliver M.J."/>
            <person name="He Y."/>
        </authorList>
    </citation>
    <scope>NUCLEOTIDE SEQUENCE [LARGE SCALE GENOMIC DNA]</scope>
    <source>
        <strain evidence="4">cv. XS01</strain>
    </source>
</reference>
<protein>
    <submittedName>
        <fullName evidence="3">Pentatricopeptide repeat-containing protein-like</fullName>
    </submittedName>
</protein>
<dbReference type="Pfam" id="PF13041">
    <property type="entry name" value="PPR_2"/>
    <property type="match status" value="3"/>
</dbReference>
<gene>
    <name evidence="3" type="ORF">F511_41418</name>
</gene>
<dbReference type="Pfam" id="PF01535">
    <property type="entry name" value="PPR"/>
    <property type="match status" value="3"/>
</dbReference>